<evidence type="ECO:0000313" key="3">
    <source>
        <dbReference type="Proteomes" id="UP000261011"/>
    </source>
</evidence>
<keyword evidence="1" id="KW-1133">Transmembrane helix</keyword>
<dbReference type="InterPro" id="IPR003744">
    <property type="entry name" value="YhhQ"/>
</dbReference>
<name>A0A3E2TJD2_9FIRM</name>
<comment type="subcellular location">
    <subcellularLocation>
        <location evidence="1">Cell membrane</location>
        <topology evidence="1">Multi-pass membrane protein</topology>
    </subcellularLocation>
</comment>
<feature type="transmembrane region" description="Helical" evidence="1">
    <location>
        <begin position="190"/>
        <end position="214"/>
    </location>
</feature>
<feature type="transmembrane region" description="Helical" evidence="1">
    <location>
        <begin position="86"/>
        <end position="108"/>
    </location>
</feature>
<proteinExistence type="inferred from homology"/>
<comment type="similarity">
    <text evidence="1">Belongs to the vitamin uptake transporter (VUT/ECF) (TC 2.A.88) family. Q precursor transporter subfamily.</text>
</comment>
<keyword evidence="1" id="KW-1003">Cell membrane</keyword>
<dbReference type="PANTHER" id="PTHR34300">
    <property type="entry name" value="QUEUOSINE PRECURSOR TRANSPORTER-RELATED"/>
    <property type="match status" value="1"/>
</dbReference>
<organism evidence="2 3">
    <name type="scientific">Anaerococcus nagyae</name>
    <dbReference type="NCBI Taxonomy" id="1755241"/>
    <lineage>
        <taxon>Bacteria</taxon>
        <taxon>Bacillati</taxon>
        <taxon>Bacillota</taxon>
        <taxon>Tissierellia</taxon>
        <taxon>Tissierellales</taxon>
        <taxon>Peptoniphilaceae</taxon>
        <taxon>Anaerococcus</taxon>
    </lineage>
</organism>
<keyword evidence="1" id="KW-0813">Transport</keyword>
<keyword evidence="3" id="KW-1185">Reference proteome</keyword>
<dbReference type="AlphaFoldDB" id="A0A3E2TJD2"/>
<dbReference type="GO" id="GO:0022857">
    <property type="term" value="F:transmembrane transporter activity"/>
    <property type="evidence" value="ECO:0007669"/>
    <property type="project" value="UniProtKB-UniRule"/>
</dbReference>
<dbReference type="Proteomes" id="UP000261011">
    <property type="component" value="Unassembled WGS sequence"/>
</dbReference>
<protein>
    <recommendedName>
        <fullName evidence="1">Probable queuosine precursor transporter</fullName>
        <shortName evidence="1">Q precursor transporter</shortName>
    </recommendedName>
</protein>
<dbReference type="GO" id="GO:0005886">
    <property type="term" value="C:plasma membrane"/>
    <property type="evidence" value="ECO:0007669"/>
    <property type="project" value="UniProtKB-SubCell"/>
</dbReference>
<dbReference type="Pfam" id="PF02592">
    <property type="entry name" value="Vut_1"/>
    <property type="match status" value="1"/>
</dbReference>
<keyword evidence="1" id="KW-0472">Membrane</keyword>
<dbReference type="EMBL" id="QVEU01000002">
    <property type="protein sequence ID" value="RGB77049.1"/>
    <property type="molecule type" value="Genomic_DNA"/>
</dbReference>
<accession>A0A3E2TJD2</accession>
<dbReference type="NCBIfam" id="TIGR00697">
    <property type="entry name" value="queuosine precursor transporter"/>
    <property type="match status" value="1"/>
</dbReference>
<evidence type="ECO:0000313" key="2">
    <source>
        <dbReference type="EMBL" id="RGB77049.1"/>
    </source>
</evidence>
<comment type="caution">
    <text evidence="2">The sequence shown here is derived from an EMBL/GenBank/DDBJ whole genome shotgun (WGS) entry which is preliminary data.</text>
</comment>
<sequence length="227" mass="25668">MTYIQKRWIIDKFMEKNKDNTIDKSLKYRLYLWSFYSVSIVMKNIFATKTFRIGYMQAPTGYIFEPISFIAQDVETETKGYKSAKVMIILGFVLNLIVALAGQLAILLPNASGPTIQSSFEVILGNMPRLFVASLTAYLVGGTLNSKIMDNLRKRNDNSLFFRAITSTIVGQFADNIIFTTLAFAGTMPYGQIVSMSLSMTVLETLYEIVFYPITKFTITKIKEIEG</sequence>
<feature type="transmembrane region" description="Helical" evidence="1">
    <location>
        <begin position="128"/>
        <end position="148"/>
    </location>
</feature>
<feature type="transmembrane region" description="Helical" evidence="1">
    <location>
        <begin position="160"/>
        <end position="184"/>
    </location>
</feature>
<reference evidence="2 3" key="1">
    <citation type="submission" date="2018-08" db="EMBL/GenBank/DDBJ databases">
        <title>A genome reference for cultivated species of the human gut microbiota.</title>
        <authorList>
            <person name="Zou Y."/>
            <person name="Xue W."/>
            <person name="Luo G."/>
        </authorList>
    </citation>
    <scope>NUCLEOTIDE SEQUENCE [LARGE SCALE GENOMIC DNA]</scope>
    <source>
        <strain evidence="2 3">OF01-3</strain>
    </source>
</reference>
<gene>
    <name evidence="2" type="ORF">DXA39_02145</name>
</gene>
<comment type="function">
    <text evidence="1">Involved in the import of queuosine (Q) precursors, required for Q precursor salvage.</text>
</comment>
<evidence type="ECO:0000256" key="1">
    <source>
        <dbReference type="HAMAP-Rule" id="MF_02088"/>
    </source>
</evidence>
<dbReference type="OrthoDB" id="9805479at2"/>
<dbReference type="HAMAP" id="MF_02088">
    <property type="entry name" value="Q_prec_transport"/>
    <property type="match status" value="1"/>
</dbReference>
<keyword evidence="1" id="KW-0812">Transmembrane</keyword>
<dbReference type="PANTHER" id="PTHR34300:SF2">
    <property type="entry name" value="QUEUOSINE PRECURSOR TRANSPORTER-RELATED"/>
    <property type="match status" value="1"/>
</dbReference>